<accession>A0A0F6YHA9</accession>
<dbReference type="KEGG" id="samy:DB32_002837"/>
<evidence type="ECO:0000313" key="1">
    <source>
        <dbReference type="EMBL" id="AKF05688.1"/>
    </source>
</evidence>
<dbReference type="STRING" id="927083.DB32_002837"/>
<dbReference type="RefSeq" id="WP_053232935.1">
    <property type="nucleotide sequence ID" value="NZ_CP011125.1"/>
</dbReference>
<protein>
    <submittedName>
        <fullName evidence="1">Peptidyl-tRNA hydrolase, archaeal type</fullName>
    </submittedName>
</protein>
<proteinExistence type="predicted"/>
<keyword evidence="1" id="KW-0378">Hydrolase</keyword>
<evidence type="ECO:0000313" key="2">
    <source>
        <dbReference type="Proteomes" id="UP000034883"/>
    </source>
</evidence>
<reference evidence="1 2" key="1">
    <citation type="submission" date="2015-03" db="EMBL/GenBank/DDBJ databases">
        <title>Genome assembly of Sandaracinus amylolyticus DSM 53668.</title>
        <authorList>
            <person name="Sharma G."/>
            <person name="Subramanian S."/>
        </authorList>
    </citation>
    <scope>NUCLEOTIDE SEQUENCE [LARGE SCALE GENOMIC DNA]</scope>
    <source>
        <strain evidence="1 2">DSM 53668</strain>
    </source>
</reference>
<sequence length="141" mass="16145">MDASDGLDDAALWAAFTGKTLTHAQWTHRAHLRVAWLHLSRWSLDEAHLRMRAAIIRLNEVHGLEETPARGYFETLTRVWLVLVAAARRERACASSLAFLHAFPSLLDREAPLRFYTRERLMSAHARSVWVEPDRAPLPEP</sequence>
<organism evidence="1 2">
    <name type="scientific">Sandaracinus amylolyticus</name>
    <dbReference type="NCBI Taxonomy" id="927083"/>
    <lineage>
        <taxon>Bacteria</taxon>
        <taxon>Pseudomonadati</taxon>
        <taxon>Myxococcota</taxon>
        <taxon>Polyangia</taxon>
        <taxon>Polyangiales</taxon>
        <taxon>Sandaracinaceae</taxon>
        <taxon>Sandaracinus</taxon>
    </lineage>
</organism>
<dbReference type="EMBL" id="CP011125">
    <property type="protein sequence ID" value="AKF05688.1"/>
    <property type="molecule type" value="Genomic_DNA"/>
</dbReference>
<keyword evidence="2" id="KW-1185">Reference proteome</keyword>
<dbReference type="AlphaFoldDB" id="A0A0F6YHA9"/>
<dbReference type="OrthoDB" id="72030at2"/>
<gene>
    <name evidence="1" type="ORF">DB32_002837</name>
</gene>
<name>A0A0F6YHA9_9BACT</name>
<dbReference type="Proteomes" id="UP000034883">
    <property type="component" value="Chromosome"/>
</dbReference>
<dbReference type="GO" id="GO:0016787">
    <property type="term" value="F:hydrolase activity"/>
    <property type="evidence" value="ECO:0007669"/>
    <property type="project" value="UniProtKB-KW"/>
</dbReference>